<accession>A0A2M7BU82</accession>
<evidence type="ECO:0000313" key="2">
    <source>
        <dbReference type="EMBL" id="PIV10126.1"/>
    </source>
</evidence>
<proteinExistence type="predicted"/>
<dbReference type="SUPFAM" id="SSF52980">
    <property type="entry name" value="Restriction endonuclease-like"/>
    <property type="match status" value="1"/>
</dbReference>
<reference evidence="3" key="1">
    <citation type="submission" date="2017-09" db="EMBL/GenBank/DDBJ databases">
        <title>Depth-based differentiation of microbial function through sediment-hosted aquifers and enrichment of novel symbionts in the deep terrestrial subsurface.</title>
        <authorList>
            <person name="Probst A.J."/>
            <person name="Ladd B."/>
            <person name="Jarett J.K."/>
            <person name="Geller-Mcgrath D.E."/>
            <person name="Sieber C.M.K."/>
            <person name="Emerson J.B."/>
            <person name="Anantharaman K."/>
            <person name="Thomas B.C."/>
            <person name="Malmstrom R."/>
            <person name="Stieglmeier M."/>
            <person name="Klingl A."/>
            <person name="Woyke T."/>
            <person name="Ryan C.M."/>
            <person name="Banfield J.F."/>
        </authorList>
    </citation>
    <scope>NUCLEOTIDE SEQUENCE [LARGE SCALE GENOMIC DNA]</scope>
</reference>
<evidence type="ECO:0000313" key="3">
    <source>
        <dbReference type="Proteomes" id="UP000229894"/>
    </source>
</evidence>
<feature type="domain" description="PD-(D/E)XK endonuclease-like" evidence="1">
    <location>
        <begin position="258"/>
        <end position="317"/>
    </location>
</feature>
<dbReference type="InterPro" id="IPR038726">
    <property type="entry name" value="PDDEXK_AddAB-type"/>
</dbReference>
<name>A0A2M7BU82_9BACT</name>
<dbReference type="EMBL" id="PEUX01000045">
    <property type="protein sequence ID" value="PIV10126.1"/>
    <property type="molecule type" value="Genomic_DNA"/>
</dbReference>
<dbReference type="Pfam" id="PF12705">
    <property type="entry name" value="PDDEXK_1"/>
    <property type="match status" value="1"/>
</dbReference>
<organism evidence="2 3">
    <name type="scientific">Candidatus Portnoybacteria bacterium CG03_land_8_20_14_0_80_41_10</name>
    <dbReference type="NCBI Taxonomy" id="1974808"/>
    <lineage>
        <taxon>Bacteria</taxon>
        <taxon>Candidatus Portnoyibacteriota</taxon>
    </lineage>
</organism>
<sequence>MLLEKQGKKLEKIVTCCPYCQSSDVVKKGKRKKKMEDVQIYYCHHCQRKFTSQISKGKTYPLRIILESVTLFNRLLPLKEIVQKIKEKYGFQLSEQTILNWLKDYRGYLPFLRMRDFVAKKYQPKEIIEEIHLLHGQIYDFKYHRAKTEAILDEDFKHYKLRQIKEFLELAAVECPHDIFRESQNRASEYHNFFNLDEVKIVRKDNTAGKLVRFVMQAVANNKLRHQILQEFMLVNDSVTVGVEVPVLLGQDDILHFQNELNWQVPIDLADEEVITGHIDFIQVRNGTIHIMDYKPSAAKVKPIDQLTLYALALSRLTSLRLFNFKCAWFDENDYFEFFPLHVVMKKKKRKRK</sequence>
<comment type="caution">
    <text evidence="2">The sequence shown here is derived from an EMBL/GenBank/DDBJ whole genome shotgun (WGS) entry which is preliminary data.</text>
</comment>
<dbReference type="InterPro" id="IPR011335">
    <property type="entry name" value="Restrct_endonuc-II-like"/>
</dbReference>
<gene>
    <name evidence="2" type="ORF">COS49_02210</name>
</gene>
<evidence type="ECO:0000259" key="1">
    <source>
        <dbReference type="Pfam" id="PF12705"/>
    </source>
</evidence>
<dbReference type="AlphaFoldDB" id="A0A2M7BU82"/>
<dbReference type="Proteomes" id="UP000229894">
    <property type="component" value="Unassembled WGS sequence"/>
</dbReference>
<protein>
    <recommendedName>
        <fullName evidence="1">PD-(D/E)XK endonuclease-like domain-containing protein</fullName>
    </recommendedName>
</protein>